<reference evidence="4" key="2">
    <citation type="submission" date="2020-09" db="EMBL/GenBank/DDBJ databases">
        <authorList>
            <person name="Sun Q."/>
            <person name="Ohkuma M."/>
        </authorList>
    </citation>
    <scope>NUCLEOTIDE SEQUENCE</scope>
    <source>
        <strain evidence="4">JCM 4059</strain>
    </source>
</reference>
<organism evidence="4 5">
    <name type="scientific">Streptomyces mashuensis</name>
    <dbReference type="NCBI Taxonomy" id="33904"/>
    <lineage>
        <taxon>Bacteria</taxon>
        <taxon>Bacillati</taxon>
        <taxon>Actinomycetota</taxon>
        <taxon>Actinomycetes</taxon>
        <taxon>Kitasatosporales</taxon>
        <taxon>Streptomycetaceae</taxon>
        <taxon>Streptomyces</taxon>
    </lineage>
</organism>
<dbReference type="AlphaFoldDB" id="A0A919B452"/>
<keyword evidence="1" id="KW-0863">Zinc-finger</keyword>
<feature type="domain" description="SWIM-type" evidence="3">
    <location>
        <begin position="62"/>
        <end position="98"/>
    </location>
</feature>
<sequence>MNAQGERLTVEQVLALAPDAASRAAGTRLALPGPWSGTGACSTGTGGRVLWGECKGSGGRPYRTVVALAHADGPAYQCSCPSRKFPCKHALGLLLLLWAEGGDAVPEGAGPPEWAASWLDRRRQRADEAASGRAVDATGGPADPAAARRRAERRAARMTSGATELEQRLTDLMRGGLAGVRDAGYGQWDETAARMVDAQAPGLAARVRDVASVAGAGGGDWAARLLEECALLHALNQGFLRVGELPEPLAATVRSRVGLTSDAAAVLAAGPLVRDHWLVLAQRDSDDGRLTTRRIWLYGRGTGRMALLLSYGAAGRAPELCLPVGMSVDADLAFPPAARPLRAVLGTRHAAPVACPEPPPGGDTAAALRAYGEAVRDDPWLEAWPVVLAEVTPVPGEGELGWQLADASGGSALPVDPRGSGDSLGLWRLASLSGGAPLRVFGECGHAGFTPLAAWAPAQLPTLVQTPLPTPVPL</sequence>
<accession>A0A919B452</accession>
<dbReference type="EMBL" id="BNBD01000005">
    <property type="protein sequence ID" value="GHF47697.1"/>
    <property type="molecule type" value="Genomic_DNA"/>
</dbReference>
<dbReference type="Pfam" id="PF04434">
    <property type="entry name" value="SWIM"/>
    <property type="match status" value="1"/>
</dbReference>
<evidence type="ECO:0000313" key="4">
    <source>
        <dbReference type="EMBL" id="GHF47697.1"/>
    </source>
</evidence>
<evidence type="ECO:0000313" key="5">
    <source>
        <dbReference type="Proteomes" id="UP000638313"/>
    </source>
</evidence>
<feature type="region of interest" description="Disordered" evidence="2">
    <location>
        <begin position="125"/>
        <end position="146"/>
    </location>
</feature>
<keyword evidence="1" id="KW-0862">Zinc</keyword>
<dbReference type="PROSITE" id="PS50966">
    <property type="entry name" value="ZF_SWIM"/>
    <property type="match status" value="1"/>
</dbReference>
<dbReference type="GO" id="GO:0008270">
    <property type="term" value="F:zinc ion binding"/>
    <property type="evidence" value="ECO:0007669"/>
    <property type="project" value="UniProtKB-KW"/>
</dbReference>
<protein>
    <recommendedName>
        <fullName evidence="3">SWIM-type domain-containing protein</fullName>
    </recommendedName>
</protein>
<reference evidence="4" key="1">
    <citation type="journal article" date="2014" name="Int. J. Syst. Evol. Microbiol.">
        <title>Complete genome sequence of Corynebacterium casei LMG S-19264T (=DSM 44701T), isolated from a smear-ripened cheese.</title>
        <authorList>
            <consortium name="US DOE Joint Genome Institute (JGI-PGF)"/>
            <person name="Walter F."/>
            <person name="Albersmeier A."/>
            <person name="Kalinowski J."/>
            <person name="Ruckert C."/>
        </authorList>
    </citation>
    <scope>NUCLEOTIDE SEQUENCE</scope>
    <source>
        <strain evidence="4">JCM 4059</strain>
    </source>
</reference>
<dbReference type="RefSeq" id="WP_190130165.1">
    <property type="nucleotide sequence ID" value="NZ_BNBD01000005.1"/>
</dbReference>
<evidence type="ECO:0000256" key="1">
    <source>
        <dbReference type="PROSITE-ProRule" id="PRU00325"/>
    </source>
</evidence>
<comment type="caution">
    <text evidence="4">The sequence shown here is derived from an EMBL/GenBank/DDBJ whole genome shotgun (WGS) entry which is preliminary data.</text>
</comment>
<keyword evidence="1" id="KW-0479">Metal-binding</keyword>
<evidence type="ECO:0000259" key="3">
    <source>
        <dbReference type="PROSITE" id="PS50966"/>
    </source>
</evidence>
<dbReference type="InterPro" id="IPR007527">
    <property type="entry name" value="Znf_SWIM"/>
</dbReference>
<keyword evidence="5" id="KW-1185">Reference proteome</keyword>
<proteinExistence type="predicted"/>
<evidence type="ECO:0000256" key="2">
    <source>
        <dbReference type="SAM" id="MobiDB-lite"/>
    </source>
</evidence>
<dbReference type="Proteomes" id="UP000638313">
    <property type="component" value="Unassembled WGS sequence"/>
</dbReference>
<name>A0A919B452_9ACTN</name>
<gene>
    <name evidence="4" type="ORF">GCM10010218_31380</name>
</gene>